<organism evidence="3 4">
    <name type="scientific">Septoria linicola</name>
    <dbReference type="NCBI Taxonomy" id="215465"/>
    <lineage>
        <taxon>Eukaryota</taxon>
        <taxon>Fungi</taxon>
        <taxon>Dikarya</taxon>
        <taxon>Ascomycota</taxon>
        <taxon>Pezizomycotina</taxon>
        <taxon>Dothideomycetes</taxon>
        <taxon>Dothideomycetidae</taxon>
        <taxon>Mycosphaerellales</taxon>
        <taxon>Mycosphaerellaceae</taxon>
        <taxon>Septoria</taxon>
    </lineage>
</organism>
<evidence type="ECO:0000313" key="3">
    <source>
        <dbReference type="EMBL" id="USW57260.1"/>
    </source>
</evidence>
<gene>
    <name evidence="3" type="ORF">Slin15195_G105790</name>
</gene>
<sequence length="354" mass="38638">MDQTAVTAVSRGTANVFLQIAAHPGQSEPSLPPDTGVQPVQTGPPLPPGWEARFDRHYQRYYYVDFEGNSHWEIPRARRAVGPPPFPPLPFAAAPSLGRSVEALYEPPQAAYQDRPTNALDRLRIPFGHPLPPPAAVNEGYNSLHAPPYRPSGLDQPRGGAARCQGSTVEGRGPADSRRATGLSRARGSSRGGGLVGRGGFIHARPHGQMAMDQPDRYDRDNERGDGSQGNSRSMESFDYGRTFEDIVPRGPRQEFGTVVVHDGDRSRGSVGEEGSTRVVRPHINGDMGSFGRGGDRDGSGMGWADGDRGRFENLPYRIPSASVFRRHQREDIDGAGDEQAQVKQEDLEREERS</sequence>
<dbReference type="Gene3D" id="2.20.70.10">
    <property type="match status" value="1"/>
</dbReference>
<dbReference type="SMART" id="SM00456">
    <property type="entry name" value="WW"/>
    <property type="match status" value="1"/>
</dbReference>
<evidence type="ECO:0000313" key="4">
    <source>
        <dbReference type="Proteomes" id="UP001056384"/>
    </source>
</evidence>
<accession>A0A9Q9AY45</accession>
<keyword evidence="4" id="KW-1185">Reference proteome</keyword>
<evidence type="ECO:0000256" key="1">
    <source>
        <dbReference type="SAM" id="MobiDB-lite"/>
    </source>
</evidence>
<dbReference type="CDD" id="cd00201">
    <property type="entry name" value="WW"/>
    <property type="match status" value="1"/>
</dbReference>
<evidence type="ECO:0000259" key="2">
    <source>
        <dbReference type="PROSITE" id="PS50020"/>
    </source>
</evidence>
<feature type="compositionally biased region" description="Basic and acidic residues" evidence="1">
    <location>
        <begin position="214"/>
        <end position="226"/>
    </location>
</feature>
<dbReference type="InterPro" id="IPR001202">
    <property type="entry name" value="WW_dom"/>
</dbReference>
<feature type="compositionally biased region" description="Low complexity" evidence="1">
    <location>
        <begin position="180"/>
        <end position="189"/>
    </location>
</feature>
<dbReference type="InterPro" id="IPR036020">
    <property type="entry name" value="WW_dom_sf"/>
</dbReference>
<dbReference type="Pfam" id="PF00397">
    <property type="entry name" value="WW"/>
    <property type="match status" value="1"/>
</dbReference>
<reference evidence="3" key="1">
    <citation type="submission" date="2022-06" db="EMBL/GenBank/DDBJ databases">
        <title>Complete genome sequences of two strains of the flax pathogen Septoria linicola.</title>
        <authorList>
            <person name="Lapalu N."/>
            <person name="Simon A."/>
            <person name="Demenou B."/>
            <person name="Paumier D."/>
            <person name="Guillot M.-P."/>
            <person name="Gout L."/>
            <person name="Valade R."/>
        </authorList>
    </citation>
    <scope>NUCLEOTIDE SEQUENCE</scope>
    <source>
        <strain evidence="3">SE15195</strain>
    </source>
</reference>
<dbReference type="SUPFAM" id="SSF51045">
    <property type="entry name" value="WW domain"/>
    <property type="match status" value="1"/>
</dbReference>
<protein>
    <submittedName>
        <fullName evidence="3">WW domain-containing protein</fullName>
    </submittedName>
</protein>
<feature type="compositionally biased region" description="Gly residues" evidence="1">
    <location>
        <begin position="190"/>
        <end position="200"/>
    </location>
</feature>
<feature type="compositionally biased region" description="Basic and acidic residues" evidence="1">
    <location>
        <begin position="344"/>
        <end position="354"/>
    </location>
</feature>
<dbReference type="PROSITE" id="PS50020">
    <property type="entry name" value="WW_DOMAIN_2"/>
    <property type="match status" value="1"/>
</dbReference>
<dbReference type="EMBL" id="CP099426">
    <property type="protein sequence ID" value="USW57260.1"/>
    <property type="molecule type" value="Genomic_DNA"/>
</dbReference>
<feature type="region of interest" description="Disordered" evidence="1">
    <location>
        <begin position="280"/>
        <end position="354"/>
    </location>
</feature>
<feature type="domain" description="WW" evidence="2">
    <location>
        <begin position="44"/>
        <end position="77"/>
    </location>
</feature>
<proteinExistence type="predicted"/>
<feature type="region of interest" description="Disordered" evidence="1">
    <location>
        <begin position="144"/>
        <end position="239"/>
    </location>
</feature>
<dbReference type="AlphaFoldDB" id="A0A9Q9AY45"/>
<name>A0A9Q9AY45_9PEZI</name>
<dbReference type="Proteomes" id="UP001056384">
    <property type="component" value="Chromosome 9"/>
</dbReference>